<organism evidence="1 2">
    <name type="scientific">Vibrio cholerae</name>
    <dbReference type="NCBI Taxonomy" id="666"/>
    <lineage>
        <taxon>Bacteria</taxon>
        <taxon>Pseudomonadati</taxon>
        <taxon>Pseudomonadota</taxon>
        <taxon>Gammaproteobacteria</taxon>
        <taxon>Vibrionales</taxon>
        <taxon>Vibrionaceae</taxon>
        <taxon>Vibrio</taxon>
    </lineage>
</organism>
<dbReference type="Proteomes" id="UP000044806">
    <property type="component" value="Unassembled WGS sequence"/>
</dbReference>
<evidence type="ECO:0000313" key="1">
    <source>
        <dbReference type="EMBL" id="CRZ76239.1"/>
    </source>
</evidence>
<gene>
    <name evidence="1" type="ORF">ERS013165_00065</name>
</gene>
<proteinExistence type="predicted"/>
<dbReference type="AlphaFoldDB" id="A0A655NS71"/>
<name>A0A655NS71_VIBCL</name>
<sequence length="43" mass="4283">MDSAFVTHLASEAGMGAFAPCSSCLTGATLVEIASPFSNDGAF</sequence>
<reference evidence="1 2" key="1">
    <citation type="submission" date="2015-07" db="EMBL/GenBank/DDBJ databases">
        <authorList>
            <consortium name="Pathogen Informatics"/>
        </authorList>
    </citation>
    <scope>NUCLEOTIDE SEQUENCE [LARGE SCALE GENOMIC DNA]</scope>
    <source>
        <strain evidence="1 2">A51</strain>
    </source>
</reference>
<protein>
    <submittedName>
        <fullName evidence="1">Uncharacterized protein</fullName>
    </submittedName>
</protein>
<accession>A0A655NS71</accession>
<evidence type="ECO:0000313" key="2">
    <source>
        <dbReference type="Proteomes" id="UP000044806"/>
    </source>
</evidence>
<dbReference type="EMBL" id="CWOW01000001">
    <property type="protein sequence ID" value="CRZ76239.1"/>
    <property type="molecule type" value="Genomic_DNA"/>
</dbReference>